<keyword evidence="10" id="KW-1185">Reference proteome</keyword>
<dbReference type="PhylomeDB" id="T1JPF2"/>
<dbReference type="OMA" id="GFMPSAH"/>
<reference evidence="10" key="1">
    <citation type="submission" date="2011-05" db="EMBL/GenBank/DDBJ databases">
        <authorList>
            <person name="Richards S.R."/>
            <person name="Qu J."/>
            <person name="Jiang H."/>
            <person name="Jhangiani S.N."/>
            <person name="Agravi P."/>
            <person name="Goodspeed R."/>
            <person name="Gross S."/>
            <person name="Mandapat C."/>
            <person name="Jackson L."/>
            <person name="Mathew T."/>
            <person name="Pu L."/>
            <person name="Thornton R."/>
            <person name="Saada N."/>
            <person name="Wilczek-Boney K.B."/>
            <person name="Lee S."/>
            <person name="Kovar C."/>
            <person name="Wu Y."/>
            <person name="Scherer S.E."/>
            <person name="Worley K.C."/>
            <person name="Muzny D.M."/>
            <person name="Gibbs R."/>
        </authorList>
    </citation>
    <scope>NUCLEOTIDE SEQUENCE</scope>
    <source>
        <strain evidence="10">Brora</strain>
    </source>
</reference>
<dbReference type="CDD" id="cd18870">
    <property type="entry name" value="NUDIX_AcylCoAdiphos_Nudt19"/>
    <property type="match status" value="1"/>
</dbReference>
<dbReference type="SUPFAM" id="SSF55811">
    <property type="entry name" value="Nudix"/>
    <property type="match status" value="1"/>
</dbReference>
<dbReference type="PROSITE" id="PS51462">
    <property type="entry name" value="NUDIX"/>
    <property type="match status" value="1"/>
</dbReference>
<dbReference type="EnsemblMetazoa" id="SMAR015729-RA">
    <property type="protein sequence ID" value="SMAR015729-PA"/>
    <property type="gene ID" value="SMAR015729"/>
</dbReference>
<protein>
    <recommendedName>
        <fullName evidence="8">Nudix hydrolase domain-containing protein</fullName>
    </recommendedName>
</protein>
<keyword evidence="5" id="KW-0378">Hydrolase</keyword>
<comment type="similarity">
    <text evidence="3">Belongs to the Nudix hydrolase family.</text>
</comment>
<dbReference type="Gene3D" id="3.90.79.10">
    <property type="entry name" value="Nucleoside Triphosphate Pyrophosphohydrolase"/>
    <property type="match status" value="1"/>
</dbReference>
<dbReference type="InterPro" id="IPR000086">
    <property type="entry name" value="NUDIX_hydrolase_dom"/>
</dbReference>
<accession>T1JPF2</accession>
<keyword evidence="6" id="KW-0460">Magnesium</keyword>
<reference evidence="9" key="2">
    <citation type="submission" date="2015-02" db="UniProtKB">
        <authorList>
            <consortium name="EnsemblMetazoa"/>
        </authorList>
    </citation>
    <scope>IDENTIFICATION</scope>
</reference>
<dbReference type="PANTHER" id="PTHR12318:SF0">
    <property type="entry name" value="ACYL-COENZYME A DIPHOSPHATASE NUDT19"/>
    <property type="match status" value="1"/>
</dbReference>
<evidence type="ECO:0000256" key="3">
    <source>
        <dbReference type="ARBA" id="ARBA00005582"/>
    </source>
</evidence>
<evidence type="ECO:0000256" key="1">
    <source>
        <dbReference type="ARBA" id="ARBA00001936"/>
    </source>
</evidence>
<dbReference type="EMBL" id="JH431850">
    <property type="status" value="NOT_ANNOTATED_CDS"/>
    <property type="molecule type" value="Genomic_DNA"/>
</dbReference>
<dbReference type="PANTHER" id="PTHR12318">
    <property type="entry name" value="TESTOSTERONE-REGULATED PROTEIN RP2"/>
    <property type="match status" value="1"/>
</dbReference>
<sequence>MAKRIWRNSACTILIAKRESTSSVLTIPSYDRSKLPGKLRNDQYDYRFLLLKRGKESPFMPSTHVFPGGVLDNADLSTKWVSILSKLDDKFLSRFILPDDKPRPFKFASAAVNQVGSPQATESTLPIEIATRICAIRETFEESGVLMARKIVPKMDISNIEFGEVILDENLISVWRKRVAANAKDFLVLCEEKDICPDIWGLNEWSNWLTPTVFTRRFNTLFYTYFLNSTPEVAIDNQEMSHSQWFSPTEAIDHFYAHKLILPPPQNYDILRLGQIESIEKLAKFSKNRSREGVQCWLPVIHTTADGMLHLLPGRQLDYSKYFIKD</sequence>
<dbReference type="STRING" id="126957.T1JPF2"/>
<evidence type="ECO:0000256" key="7">
    <source>
        <dbReference type="ARBA" id="ARBA00023211"/>
    </source>
</evidence>
<dbReference type="GO" id="GO:0016818">
    <property type="term" value="F:hydrolase activity, acting on acid anhydrides, in phosphorus-containing anhydrides"/>
    <property type="evidence" value="ECO:0007669"/>
    <property type="project" value="InterPro"/>
</dbReference>
<proteinExistence type="inferred from homology"/>
<keyword evidence="7" id="KW-0464">Manganese</keyword>
<evidence type="ECO:0000313" key="9">
    <source>
        <dbReference type="EnsemblMetazoa" id="SMAR015729-PA"/>
    </source>
</evidence>
<evidence type="ECO:0000313" key="10">
    <source>
        <dbReference type="Proteomes" id="UP000014500"/>
    </source>
</evidence>
<organism evidence="9 10">
    <name type="scientific">Strigamia maritima</name>
    <name type="common">European centipede</name>
    <name type="synonym">Geophilus maritimus</name>
    <dbReference type="NCBI Taxonomy" id="126957"/>
    <lineage>
        <taxon>Eukaryota</taxon>
        <taxon>Metazoa</taxon>
        <taxon>Ecdysozoa</taxon>
        <taxon>Arthropoda</taxon>
        <taxon>Myriapoda</taxon>
        <taxon>Chilopoda</taxon>
        <taxon>Pleurostigmophora</taxon>
        <taxon>Geophilomorpha</taxon>
        <taxon>Linotaeniidae</taxon>
        <taxon>Strigamia</taxon>
    </lineage>
</organism>
<evidence type="ECO:0000256" key="4">
    <source>
        <dbReference type="ARBA" id="ARBA00022723"/>
    </source>
</evidence>
<feature type="domain" description="Nudix hydrolase" evidence="8">
    <location>
        <begin position="6"/>
        <end position="269"/>
    </location>
</feature>
<comment type="cofactor">
    <cofactor evidence="1">
        <name>Mn(2+)</name>
        <dbReference type="ChEBI" id="CHEBI:29035"/>
    </cofactor>
</comment>
<dbReference type="HOGENOM" id="CLU_059078_1_0_1"/>
<keyword evidence="4" id="KW-0479">Metal-binding</keyword>
<dbReference type="eggNOG" id="KOG3904">
    <property type="taxonomic scope" value="Eukaryota"/>
</dbReference>
<evidence type="ECO:0000256" key="6">
    <source>
        <dbReference type="ARBA" id="ARBA00022842"/>
    </source>
</evidence>
<dbReference type="GO" id="GO:0005739">
    <property type="term" value="C:mitochondrion"/>
    <property type="evidence" value="ECO:0007669"/>
    <property type="project" value="TreeGrafter"/>
</dbReference>
<dbReference type="GO" id="GO:0046872">
    <property type="term" value="F:metal ion binding"/>
    <property type="evidence" value="ECO:0007669"/>
    <property type="project" value="UniProtKB-KW"/>
</dbReference>
<evidence type="ECO:0000259" key="8">
    <source>
        <dbReference type="PROSITE" id="PS51462"/>
    </source>
</evidence>
<evidence type="ECO:0000256" key="2">
    <source>
        <dbReference type="ARBA" id="ARBA00001946"/>
    </source>
</evidence>
<dbReference type="InterPro" id="IPR039121">
    <property type="entry name" value="NUDT19"/>
</dbReference>
<dbReference type="InterPro" id="IPR015797">
    <property type="entry name" value="NUDIX_hydrolase-like_dom_sf"/>
</dbReference>
<dbReference type="Proteomes" id="UP000014500">
    <property type="component" value="Unassembled WGS sequence"/>
</dbReference>
<evidence type="ECO:0000256" key="5">
    <source>
        <dbReference type="ARBA" id="ARBA00022801"/>
    </source>
</evidence>
<name>T1JPF2_STRMM</name>
<dbReference type="AlphaFoldDB" id="T1JPF2"/>
<comment type="cofactor">
    <cofactor evidence="2">
        <name>Mg(2+)</name>
        <dbReference type="ChEBI" id="CHEBI:18420"/>
    </cofactor>
</comment>